<organism evidence="2 3">
    <name type="scientific">Sphingobium tyrosinilyticum</name>
    <dbReference type="NCBI Taxonomy" id="2715436"/>
    <lineage>
        <taxon>Bacteria</taxon>
        <taxon>Pseudomonadati</taxon>
        <taxon>Pseudomonadota</taxon>
        <taxon>Alphaproteobacteria</taxon>
        <taxon>Sphingomonadales</taxon>
        <taxon>Sphingomonadaceae</taxon>
        <taxon>Sphingobium</taxon>
    </lineage>
</organism>
<feature type="domain" description="SnoaL-like" evidence="1">
    <location>
        <begin position="4"/>
        <end position="129"/>
    </location>
</feature>
<keyword evidence="3" id="KW-1185">Reference proteome</keyword>
<sequence length="154" mass="17005">MTGEDYIAIQNLLFSYPYLLDSGDFDGVGELFRDATVYSGGALMAEKDPLAVAAAFRDWVITYADGTPRTRHFLANVIIRPEGPGRAVVSSYVMVFQQTDALALQPVIGGDYRDVVEKVDGEWRFVERRMANDLVGNLTCHGRDLGTIKPSRAN</sequence>
<gene>
    <name evidence="2" type="ORF">ACFO3E_15400</name>
</gene>
<dbReference type="RefSeq" id="WP_380805883.1">
    <property type="nucleotide sequence ID" value="NZ_JBHSFZ010000044.1"/>
</dbReference>
<dbReference type="Gene3D" id="3.10.450.50">
    <property type="match status" value="1"/>
</dbReference>
<name>A0ABV9F0Y1_9SPHN</name>
<dbReference type="InterPro" id="IPR037401">
    <property type="entry name" value="SnoaL-like"/>
</dbReference>
<dbReference type="Pfam" id="PF13577">
    <property type="entry name" value="SnoaL_4"/>
    <property type="match status" value="1"/>
</dbReference>
<reference evidence="3" key="1">
    <citation type="journal article" date="2019" name="Int. J. Syst. Evol. Microbiol.">
        <title>The Global Catalogue of Microorganisms (GCM) 10K type strain sequencing project: providing services to taxonomists for standard genome sequencing and annotation.</title>
        <authorList>
            <consortium name="The Broad Institute Genomics Platform"/>
            <consortium name="The Broad Institute Genome Sequencing Center for Infectious Disease"/>
            <person name="Wu L."/>
            <person name="Ma J."/>
        </authorList>
    </citation>
    <scope>NUCLEOTIDE SEQUENCE [LARGE SCALE GENOMIC DNA]</scope>
    <source>
        <strain evidence="3">NBRC 103632</strain>
    </source>
</reference>
<dbReference type="SUPFAM" id="SSF54427">
    <property type="entry name" value="NTF2-like"/>
    <property type="match status" value="1"/>
</dbReference>
<dbReference type="InterPro" id="IPR032710">
    <property type="entry name" value="NTF2-like_dom_sf"/>
</dbReference>
<comment type="caution">
    <text evidence="2">The sequence shown here is derived from an EMBL/GenBank/DDBJ whole genome shotgun (WGS) entry which is preliminary data.</text>
</comment>
<dbReference type="CDD" id="cd00531">
    <property type="entry name" value="NTF2_like"/>
    <property type="match status" value="1"/>
</dbReference>
<protein>
    <submittedName>
        <fullName evidence="2">Nuclear transport factor 2 family protein</fullName>
    </submittedName>
</protein>
<proteinExistence type="predicted"/>
<dbReference type="EMBL" id="JBHSFZ010000044">
    <property type="protein sequence ID" value="MFC4595562.1"/>
    <property type="molecule type" value="Genomic_DNA"/>
</dbReference>
<evidence type="ECO:0000313" key="3">
    <source>
        <dbReference type="Proteomes" id="UP001595957"/>
    </source>
</evidence>
<accession>A0ABV9F0Y1</accession>
<evidence type="ECO:0000259" key="1">
    <source>
        <dbReference type="Pfam" id="PF13577"/>
    </source>
</evidence>
<evidence type="ECO:0000313" key="2">
    <source>
        <dbReference type="EMBL" id="MFC4595562.1"/>
    </source>
</evidence>
<dbReference type="Proteomes" id="UP001595957">
    <property type="component" value="Unassembled WGS sequence"/>
</dbReference>